<comment type="similarity">
    <text evidence="2 10">Belongs to the TFB2 family.</text>
</comment>
<dbReference type="OrthoDB" id="364513at2759"/>
<evidence type="ECO:0000256" key="1">
    <source>
        <dbReference type="ARBA" id="ARBA00004123"/>
    </source>
</evidence>
<feature type="domain" description="Transcription factor Tfb2 C-terminal" evidence="11">
    <location>
        <begin position="428"/>
        <end position="495"/>
    </location>
</feature>
<dbReference type="EMBL" id="OA882619">
    <property type="protein sequence ID" value="CAD7276252.1"/>
    <property type="molecule type" value="Genomic_DNA"/>
</dbReference>
<sequence>MTTKTGDVGSRSKFAVDFQDLFTYLKCMPEKSLQKLFESPAACLSVFRVLPSFAQIILCQMVFLEKPVPRTVIDSWADKNHQNDVQEAVSALDTLGIWKNASGHTSVLAYVMSSRFRDNFRVCLLGGGKPWILQAKSESDPKKTRDAPFLDKYAQERWDCVLNYMASESSRSGSNQVMSKGQKDLTVSQDTKLVLRTAGLMVCDDGSEERITSAGFQFLLMPRPEQVWFFLTHYLSLVESRYACDVSVCLGFLCELSLSDLGQCYNSEKFGIELQTVLQHLRELGIVYQRKVRPDGDGALVRKEGLFYPTRLALGLASGLKNSSVLSWREAEEAAQAGFLIVETNYRVYAYTESELPISLLAMFTEMLHRFPGMVVAVLTRDSVRMALKMGLTAAQIVDFLKMNAHPEMRRRMLASGGSSVIPPTVSDQIHLWEKERDRITLTDGVAYNQFLSLSEYEAMRDFAREKGIAIWESNQRKTVVVAKENHEEMKRFWRKHSRP</sequence>
<dbReference type="PANTHER" id="PTHR13152">
    <property type="entry name" value="TFIIH, POLYPEPTIDE 4"/>
    <property type="match status" value="1"/>
</dbReference>
<evidence type="ECO:0000256" key="10">
    <source>
        <dbReference type="RuleBase" id="RU364024"/>
    </source>
</evidence>
<evidence type="ECO:0000256" key="4">
    <source>
        <dbReference type="ARBA" id="ARBA00023015"/>
    </source>
</evidence>
<evidence type="ECO:0000313" key="13">
    <source>
        <dbReference type="Proteomes" id="UP000678499"/>
    </source>
</evidence>
<dbReference type="PANTHER" id="PTHR13152:SF0">
    <property type="entry name" value="GENERAL TRANSCRIPTION FACTOR IIH SUBUNIT 4"/>
    <property type="match status" value="1"/>
</dbReference>
<dbReference type="Proteomes" id="UP000678499">
    <property type="component" value="Unassembled WGS sequence"/>
</dbReference>
<gene>
    <name evidence="12" type="ORF">NMOB1V02_LOCUS4024</name>
</gene>
<evidence type="ECO:0000256" key="9">
    <source>
        <dbReference type="ARBA" id="ARBA00070130"/>
    </source>
</evidence>
<dbReference type="EMBL" id="CAJPEX010000582">
    <property type="protein sequence ID" value="CAG0916404.1"/>
    <property type="molecule type" value="Genomic_DNA"/>
</dbReference>
<keyword evidence="4 10" id="KW-0805">Transcription regulation</keyword>
<reference evidence="12" key="1">
    <citation type="submission" date="2020-11" db="EMBL/GenBank/DDBJ databases">
        <authorList>
            <person name="Tran Van P."/>
        </authorList>
    </citation>
    <scope>NUCLEOTIDE SEQUENCE</scope>
</reference>
<dbReference type="GO" id="GO:0005675">
    <property type="term" value="C:transcription factor TFIIH holo complex"/>
    <property type="evidence" value="ECO:0007669"/>
    <property type="project" value="TreeGrafter"/>
</dbReference>
<protein>
    <recommendedName>
        <fullName evidence="9 10">General transcription factor IIH subunit 4</fullName>
    </recommendedName>
</protein>
<proteinExistence type="inferred from homology"/>
<evidence type="ECO:0000256" key="6">
    <source>
        <dbReference type="ARBA" id="ARBA00023204"/>
    </source>
</evidence>
<dbReference type="Gene3D" id="3.30.70.2610">
    <property type="match status" value="1"/>
</dbReference>
<dbReference type="GO" id="GO:0006366">
    <property type="term" value="P:transcription by RNA polymerase II"/>
    <property type="evidence" value="ECO:0007669"/>
    <property type="project" value="UniProtKB-ARBA"/>
</dbReference>
<dbReference type="Pfam" id="PF03849">
    <property type="entry name" value="Tfb2"/>
    <property type="match status" value="1"/>
</dbReference>
<dbReference type="InterPro" id="IPR040662">
    <property type="entry name" value="Tfb2_C"/>
</dbReference>
<dbReference type="InterPro" id="IPR004598">
    <property type="entry name" value="TFIIH_p52/Tfb2"/>
</dbReference>
<keyword evidence="5 10" id="KW-0804">Transcription</keyword>
<keyword evidence="6 10" id="KW-0234">DNA repair</keyword>
<dbReference type="GO" id="GO:0006289">
    <property type="term" value="P:nucleotide-excision repair"/>
    <property type="evidence" value="ECO:0007669"/>
    <property type="project" value="InterPro"/>
</dbReference>
<comment type="subcellular location">
    <subcellularLocation>
        <location evidence="1 10">Nucleus</location>
    </subcellularLocation>
</comment>
<comment type="subunit">
    <text evidence="8">Component of the 7-subunit TFIIH core complex composed of XPB/ERCC3, XPD/ERCC2, GTF2H1, GTF2H2, GTF2H3, GTF2H4 and GTF2H5, which is active in NER. The core complex associates with the 3-subunit CDK-activating kinase (CAK) module composed of CCNH/cyclin H, CDK7 and MNAT1 to form the 10-subunit holoenzyme (holo-TFIIH) active in transcription. Part of TBP-based Pol II pre-initiation complex (PIC), in which Pol II core assembles with general transcription factors and other specific initiation factors including GTF2E1, GTF2E2, GTF2F1, GTF2F2, TCEA1, ERCC2, ERCC3, GTF2H2, GTF2H3, GTF2H4, GTF2H5, GTF2A1, GTF2A2, GTF2B and TBP; this large multi-subunit PIC complex mediates DNA unwinding and targets Pol II core to the transcription start site where the first phosphodiester bond forms.</text>
</comment>
<evidence type="ECO:0000259" key="11">
    <source>
        <dbReference type="Pfam" id="PF18307"/>
    </source>
</evidence>
<keyword evidence="3 10" id="KW-0227">DNA damage</keyword>
<dbReference type="FunFam" id="3.30.70.2610:FF:000001">
    <property type="entry name" value="General transcription factor IIH subunit 4"/>
    <property type="match status" value="1"/>
</dbReference>
<dbReference type="GO" id="GO:0001671">
    <property type="term" value="F:ATPase activator activity"/>
    <property type="evidence" value="ECO:0007669"/>
    <property type="project" value="InterPro"/>
</dbReference>
<evidence type="ECO:0000256" key="7">
    <source>
        <dbReference type="ARBA" id="ARBA00023242"/>
    </source>
</evidence>
<evidence type="ECO:0000256" key="8">
    <source>
        <dbReference type="ARBA" id="ARBA00064576"/>
    </source>
</evidence>
<evidence type="ECO:0000256" key="2">
    <source>
        <dbReference type="ARBA" id="ARBA00007132"/>
    </source>
</evidence>
<dbReference type="NCBIfam" id="TIGR00625">
    <property type="entry name" value="tfb2"/>
    <property type="match status" value="1"/>
</dbReference>
<evidence type="ECO:0000256" key="3">
    <source>
        <dbReference type="ARBA" id="ARBA00022763"/>
    </source>
</evidence>
<dbReference type="AlphaFoldDB" id="A0A7R9BKN4"/>
<organism evidence="12">
    <name type="scientific">Notodromas monacha</name>
    <dbReference type="NCBI Taxonomy" id="399045"/>
    <lineage>
        <taxon>Eukaryota</taxon>
        <taxon>Metazoa</taxon>
        <taxon>Ecdysozoa</taxon>
        <taxon>Arthropoda</taxon>
        <taxon>Crustacea</taxon>
        <taxon>Oligostraca</taxon>
        <taxon>Ostracoda</taxon>
        <taxon>Podocopa</taxon>
        <taxon>Podocopida</taxon>
        <taxon>Cypridocopina</taxon>
        <taxon>Cypridoidea</taxon>
        <taxon>Cyprididae</taxon>
        <taxon>Notodromas</taxon>
    </lineage>
</organism>
<evidence type="ECO:0000313" key="12">
    <source>
        <dbReference type="EMBL" id="CAD7276252.1"/>
    </source>
</evidence>
<dbReference type="GO" id="GO:0003690">
    <property type="term" value="F:double-stranded DNA binding"/>
    <property type="evidence" value="ECO:0007669"/>
    <property type="project" value="TreeGrafter"/>
</dbReference>
<comment type="function">
    <text evidence="10">Component of the general transcription and DNA repair factor IIH (TFIIH) core complex which is involved in general and transcription-coupled nucleotide excision repair (NER) of damaged DNA.</text>
</comment>
<name>A0A7R9BKN4_9CRUS</name>
<accession>A0A7R9BKN4</accession>
<keyword evidence="7 10" id="KW-0539">Nucleus</keyword>
<dbReference type="Pfam" id="PF18307">
    <property type="entry name" value="Tfb2_C"/>
    <property type="match status" value="1"/>
</dbReference>
<dbReference type="GO" id="GO:0000439">
    <property type="term" value="C:transcription factor TFIIH core complex"/>
    <property type="evidence" value="ECO:0007669"/>
    <property type="project" value="InterPro"/>
</dbReference>
<keyword evidence="13" id="KW-1185">Reference proteome</keyword>
<evidence type="ECO:0000256" key="5">
    <source>
        <dbReference type="ARBA" id="ARBA00023163"/>
    </source>
</evidence>